<dbReference type="AlphaFoldDB" id="A0A9N9IRJ7"/>
<name>A0A9N9IRJ7_9GLOM</name>
<organism evidence="1 2">
    <name type="scientific">Funneliformis caledonium</name>
    <dbReference type="NCBI Taxonomy" id="1117310"/>
    <lineage>
        <taxon>Eukaryota</taxon>
        <taxon>Fungi</taxon>
        <taxon>Fungi incertae sedis</taxon>
        <taxon>Mucoromycota</taxon>
        <taxon>Glomeromycotina</taxon>
        <taxon>Glomeromycetes</taxon>
        <taxon>Glomerales</taxon>
        <taxon>Glomeraceae</taxon>
        <taxon>Funneliformis</taxon>
    </lineage>
</organism>
<dbReference type="EMBL" id="CAJVPQ010016476">
    <property type="protein sequence ID" value="CAG8745769.1"/>
    <property type="molecule type" value="Genomic_DNA"/>
</dbReference>
<accession>A0A9N9IRJ7</accession>
<dbReference type="OrthoDB" id="2317848at2759"/>
<proteinExistence type="predicted"/>
<keyword evidence="2" id="KW-1185">Reference proteome</keyword>
<evidence type="ECO:0000313" key="2">
    <source>
        <dbReference type="Proteomes" id="UP000789570"/>
    </source>
</evidence>
<feature type="non-terminal residue" evidence="1">
    <location>
        <position position="226"/>
    </location>
</feature>
<evidence type="ECO:0000313" key="1">
    <source>
        <dbReference type="EMBL" id="CAG8745769.1"/>
    </source>
</evidence>
<reference evidence="1" key="1">
    <citation type="submission" date="2021-06" db="EMBL/GenBank/DDBJ databases">
        <authorList>
            <person name="Kallberg Y."/>
            <person name="Tangrot J."/>
            <person name="Rosling A."/>
        </authorList>
    </citation>
    <scope>NUCLEOTIDE SEQUENCE</scope>
    <source>
        <strain evidence="1">UK204</strain>
    </source>
</reference>
<protein>
    <submittedName>
        <fullName evidence="1">5228_t:CDS:1</fullName>
    </submittedName>
</protein>
<sequence>MPIDFFHDACLSEYAYRDRIINKLWEDVFLDVSPAIYMRTGEIENNDRKNQKDCSRPTGQQRAIGWFHDAILMMKFLSKEIQIGFGEVVGNPCKHDDSKMNEDREKLLKAMQLSLYNLRKLLLERQIQQEDLKKLETFGILVYKRDFFIYSTHWVNGLYLVDQVNGFTIPNTANQLNELSIIINVMLEFKYRVINLKNHINSLLKDKPKFFGYRKTIGELAVDSSP</sequence>
<gene>
    <name evidence="1" type="ORF">FCALED_LOCUS15947</name>
</gene>
<comment type="caution">
    <text evidence="1">The sequence shown here is derived from an EMBL/GenBank/DDBJ whole genome shotgun (WGS) entry which is preliminary data.</text>
</comment>
<dbReference type="Proteomes" id="UP000789570">
    <property type="component" value="Unassembled WGS sequence"/>
</dbReference>